<dbReference type="PANTHER" id="PTHR10050:SF46">
    <property type="entry name" value="PROTEIN O-MANNOSYL-TRANSFERASE 2"/>
    <property type="match status" value="1"/>
</dbReference>
<protein>
    <recommendedName>
        <fullName evidence="9">Protein O-mannosyl-transferase 2</fullName>
    </recommendedName>
</protein>
<evidence type="ECO:0000256" key="9">
    <source>
        <dbReference type="ARBA" id="ARBA00039583"/>
    </source>
</evidence>
<dbReference type="GO" id="GO:0005783">
    <property type="term" value="C:endoplasmic reticulum"/>
    <property type="evidence" value="ECO:0007669"/>
    <property type="project" value="TreeGrafter"/>
</dbReference>
<name>A0A4Y2VJC2_ARAVE</name>
<keyword evidence="7 10" id="KW-1133">Transmembrane helix</keyword>
<keyword evidence="8 10" id="KW-0472">Membrane</keyword>
<feature type="transmembrane region" description="Helical" evidence="10">
    <location>
        <begin position="20"/>
        <end position="44"/>
    </location>
</feature>
<dbReference type="GO" id="GO:0004169">
    <property type="term" value="F:dolichyl-phosphate-mannose-protein mannosyltransferase activity"/>
    <property type="evidence" value="ECO:0007669"/>
    <property type="project" value="TreeGrafter"/>
</dbReference>
<evidence type="ECO:0000256" key="7">
    <source>
        <dbReference type="ARBA" id="ARBA00022989"/>
    </source>
</evidence>
<keyword evidence="13" id="KW-1185">Reference proteome</keyword>
<keyword evidence="5" id="KW-0808">Transferase</keyword>
<dbReference type="GO" id="GO:0016020">
    <property type="term" value="C:membrane"/>
    <property type="evidence" value="ECO:0007669"/>
    <property type="project" value="InterPro"/>
</dbReference>
<evidence type="ECO:0000256" key="10">
    <source>
        <dbReference type="SAM" id="Phobius"/>
    </source>
</evidence>
<comment type="pathway">
    <text evidence="2">Protein modification; protein glycosylation.</text>
</comment>
<keyword evidence="4" id="KW-0328">Glycosyltransferase</keyword>
<dbReference type="AlphaFoldDB" id="A0A4Y2VJC2"/>
<proteinExistence type="inferred from homology"/>
<evidence type="ECO:0000256" key="6">
    <source>
        <dbReference type="ARBA" id="ARBA00022692"/>
    </source>
</evidence>
<comment type="caution">
    <text evidence="12">The sequence shown here is derived from an EMBL/GenBank/DDBJ whole genome shotgun (WGS) entry which is preliminary data.</text>
</comment>
<evidence type="ECO:0000256" key="3">
    <source>
        <dbReference type="ARBA" id="ARBA00007222"/>
    </source>
</evidence>
<dbReference type="OrthoDB" id="5561486at2759"/>
<comment type="subcellular location">
    <subcellularLocation>
        <location evidence="1">Endomembrane system</location>
        <topology evidence="1">Multi-pass membrane protein</topology>
    </subcellularLocation>
</comment>
<dbReference type="PROSITE" id="PS51257">
    <property type="entry name" value="PROKAR_LIPOPROTEIN"/>
    <property type="match status" value="1"/>
</dbReference>
<evidence type="ECO:0000259" key="11">
    <source>
        <dbReference type="Pfam" id="PF02366"/>
    </source>
</evidence>
<keyword evidence="6 10" id="KW-0812">Transmembrane</keyword>
<feature type="transmembrane region" description="Helical" evidence="10">
    <location>
        <begin position="65"/>
        <end position="88"/>
    </location>
</feature>
<evidence type="ECO:0000256" key="1">
    <source>
        <dbReference type="ARBA" id="ARBA00004127"/>
    </source>
</evidence>
<dbReference type="PANTHER" id="PTHR10050">
    <property type="entry name" value="DOLICHYL-PHOSPHATE-MANNOSE--PROTEIN MANNOSYLTRANSFERASE"/>
    <property type="match status" value="1"/>
</dbReference>
<reference evidence="12 13" key="1">
    <citation type="journal article" date="2019" name="Sci. Rep.">
        <title>Orb-weaving spider Araneus ventricosus genome elucidates the spidroin gene catalogue.</title>
        <authorList>
            <person name="Kono N."/>
            <person name="Nakamura H."/>
            <person name="Ohtoshi R."/>
            <person name="Moran D.A.P."/>
            <person name="Shinohara A."/>
            <person name="Yoshida Y."/>
            <person name="Fujiwara M."/>
            <person name="Mori M."/>
            <person name="Tomita M."/>
            <person name="Arakawa K."/>
        </authorList>
    </citation>
    <scope>NUCLEOTIDE SEQUENCE [LARGE SCALE GENOMIC DNA]</scope>
</reference>
<accession>A0A4Y2VJC2</accession>
<evidence type="ECO:0000313" key="12">
    <source>
        <dbReference type="EMBL" id="GBO24642.1"/>
    </source>
</evidence>
<evidence type="ECO:0000256" key="4">
    <source>
        <dbReference type="ARBA" id="ARBA00022676"/>
    </source>
</evidence>
<gene>
    <name evidence="12" type="ORF">AVEN_236183_1</name>
</gene>
<comment type="similarity">
    <text evidence="3">Belongs to the glycosyltransferase 39 family.</text>
</comment>
<evidence type="ECO:0000256" key="2">
    <source>
        <dbReference type="ARBA" id="ARBA00004922"/>
    </source>
</evidence>
<evidence type="ECO:0000256" key="5">
    <source>
        <dbReference type="ARBA" id="ARBA00022679"/>
    </source>
</evidence>
<evidence type="ECO:0000313" key="13">
    <source>
        <dbReference type="Proteomes" id="UP000499080"/>
    </source>
</evidence>
<evidence type="ECO:0000256" key="8">
    <source>
        <dbReference type="ARBA" id="ARBA00023136"/>
    </source>
</evidence>
<dbReference type="UniPathway" id="UPA00378"/>
<sequence>MLLFRPFSLAWWFWLSWTGVFMACSISVKFVGLFVIVLVGLHTLNDMWDILGDLQTPIAQVVKHFVARALCLILLPAALYITFFYIHLETLYKRFVP</sequence>
<feature type="domain" description="ArnT-like N-terminal" evidence="11">
    <location>
        <begin position="5"/>
        <end position="92"/>
    </location>
</feature>
<dbReference type="InterPro" id="IPR027005">
    <property type="entry name" value="PMT-like"/>
</dbReference>
<dbReference type="InterPro" id="IPR003342">
    <property type="entry name" value="ArnT-like_N"/>
</dbReference>
<dbReference type="EMBL" id="BGPR01047592">
    <property type="protein sequence ID" value="GBO24642.1"/>
    <property type="molecule type" value="Genomic_DNA"/>
</dbReference>
<dbReference type="Proteomes" id="UP000499080">
    <property type="component" value="Unassembled WGS sequence"/>
</dbReference>
<dbReference type="Pfam" id="PF02366">
    <property type="entry name" value="PMT"/>
    <property type="match status" value="1"/>
</dbReference>
<organism evidence="12 13">
    <name type="scientific">Araneus ventricosus</name>
    <name type="common">Orbweaver spider</name>
    <name type="synonym">Epeira ventricosa</name>
    <dbReference type="NCBI Taxonomy" id="182803"/>
    <lineage>
        <taxon>Eukaryota</taxon>
        <taxon>Metazoa</taxon>
        <taxon>Ecdysozoa</taxon>
        <taxon>Arthropoda</taxon>
        <taxon>Chelicerata</taxon>
        <taxon>Arachnida</taxon>
        <taxon>Araneae</taxon>
        <taxon>Araneomorphae</taxon>
        <taxon>Entelegynae</taxon>
        <taxon>Araneoidea</taxon>
        <taxon>Araneidae</taxon>
        <taxon>Araneus</taxon>
    </lineage>
</organism>